<dbReference type="EMBL" id="JAYMYQ010000006">
    <property type="protein sequence ID" value="KAK7323795.1"/>
    <property type="molecule type" value="Genomic_DNA"/>
</dbReference>
<name>A0AAN9Q420_CANGL</name>
<keyword evidence="3" id="KW-1185">Reference proteome</keyword>
<evidence type="ECO:0000313" key="2">
    <source>
        <dbReference type="EMBL" id="KAK7323795.1"/>
    </source>
</evidence>
<comment type="caution">
    <text evidence="2">The sequence shown here is derived from an EMBL/GenBank/DDBJ whole genome shotgun (WGS) entry which is preliminary data.</text>
</comment>
<accession>A0AAN9Q420</accession>
<reference evidence="2 3" key="1">
    <citation type="submission" date="2024-01" db="EMBL/GenBank/DDBJ databases">
        <title>The genomes of 5 underutilized Papilionoideae crops provide insights into root nodulation and disease resistanc.</title>
        <authorList>
            <person name="Jiang F."/>
        </authorList>
    </citation>
    <scope>NUCLEOTIDE SEQUENCE [LARGE SCALE GENOMIC DNA]</scope>
    <source>
        <strain evidence="2">LVBAO_FW01</strain>
        <tissue evidence="2">Leaves</tissue>
    </source>
</reference>
<feature type="transmembrane region" description="Helical" evidence="1">
    <location>
        <begin position="20"/>
        <end position="39"/>
    </location>
</feature>
<keyword evidence="1" id="KW-0472">Membrane</keyword>
<sequence length="110" mass="12542">MTQDHRVSISTRRRPFIHTFGSEIYMLHLMLLQLVLIVISDREGKLMPTFWDRGHIPGIECTSLKNFLVVRNLTTLRGGSFSIPTSFLGSFSNRGVYHEDASQFQGDLNS</sequence>
<keyword evidence="1" id="KW-0812">Transmembrane</keyword>
<protein>
    <submittedName>
        <fullName evidence="2">Uncharacterized protein</fullName>
    </submittedName>
</protein>
<dbReference type="Proteomes" id="UP001367508">
    <property type="component" value="Unassembled WGS sequence"/>
</dbReference>
<keyword evidence="1" id="KW-1133">Transmembrane helix</keyword>
<evidence type="ECO:0000313" key="3">
    <source>
        <dbReference type="Proteomes" id="UP001367508"/>
    </source>
</evidence>
<gene>
    <name evidence="2" type="ORF">VNO77_27287</name>
</gene>
<proteinExistence type="predicted"/>
<dbReference type="AlphaFoldDB" id="A0AAN9Q420"/>
<organism evidence="2 3">
    <name type="scientific">Canavalia gladiata</name>
    <name type="common">Sword bean</name>
    <name type="synonym">Dolichos gladiatus</name>
    <dbReference type="NCBI Taxonomy" id="3824"/>
    <lineage>
        <taxon>Eukaryota</taxon>
        <taxon>Viridiplantae</taxon>
        <taxon>Streptophyta</taxon>
        <taxon>Embryophyta</taxon>
        <taxon>Tracheophyta</taxon>
        <taxon>Spermatophyta</taxon>
        <taxon>Magnoliopsida</taxon>
        <taxon>eudicotyledons</taxon>
        <taxon>Gunneridae</taxon>
        <taxon>Pentapetalae</taxon>
        <taxon>rosids</taxon>
        <taxon>fabids</taxon>
        <taxon>Fabales</taxon>
        <taxon>Fabaceae</taxon>
        <taxon>Papilionoideae</taxon>
        <taxon>50 kb inversion clade</taxon>
        <taxon>NPAAA clade</taxon>
        <taxon>indigoferoid/millettioid clade</taxon>
        <taxon>Phaseoleae</taxon>
        <taxon>Canavalia</taxon>
    </lineage>
</organism>
<evidence type="ECO:0000256" key="1">
    <source>
        <dbReference type="SAM" id="Phobius"/>
    </source>
</evidence>